<name>Q0RMF9_FRAAA</name>
<dbReference type="STRING" id="326424.FRAAL2646"/>
<dbReference type="RefSeq" id="WP_011603799.1">
    <property type="nucleotide sequence ID" value="NC_008278.1"/>
</dbReference>
<dbReference type="AlphaFoldDB" id="Q0RMF9"/>
<proteinExistence type="predicted"/>
<evidence type="ECO:0000313" key="1">
    <source>
        <dbReference type="EMBL" id="CAJ61292.1"/>
    </source>
</evidence>
<dbReference type="OrthoDB" id="3561500at2"/>
<protein>
    <submittedName>
        <fullName evidence="1">Uncharacterized protein</fullName>
    </submittedName>
</protein>
<dbReference type="Pfam" id="PF26611">
    <property type="entry name" value="MAD7"/>
    <property type="match status" value="1"/>
</dbReference>
<sequence length="550" mass="61482">MRLYPTKDLRSYSFEKLSGYELNDFDVDRFLPVLFQMVVTRGRRLGSSDAKPTEARRYIEALASHPNLRGFDDEHGRAVLEQWINTTVVRLGHEGRGRREVQLAAVQPIHIGAYRAGLPVGGARHRKVHLVIYRLLMDALVRRGHPNPADALRALFLGAFGHGVTISEKFVPDFDGVSTDLDANVLLSLYYLEGFAPGRLQASSREFDWDPIMPGVMVTLGDQLLDFLAVYQNRLPTIALAHHLAALLNLGLFTTSLRLFHLVNDLCRGNAESADLGVEYSDAQTEIYVDFTRQTGGDSDRLAGECVERDLERLPAYLDGMLLLKTLDRYGRNDARLRTYIQDQKGPDWLRGLLAMREEPLVELRAGIELEQIITETVRHTGCSADEARVEVERATPSGSQLDQVVAAIRESQKSSAIQAARQWFWNTGGMRRQAGLLRGNLRGRRAWRYAMTDELLTTLLLGTLVDPAGGEPLPRMRLATLLQTFETRWGILIARPPTARADASSRAVATTNLAAFTGRLRQMGFFTDLSDDFNAQYVTNPLVPAGARR</sequence>
<dbReference type="NCBIfam" id="NF047733">
    <property type="entry name" value="antiphage_MADS7"/>
    <property type="match status" value="1"/>
</dbReference>
<evidence type="ECO:0000313" key="2">
    <source>
        <dbReference type="Proteomes" id="UP000000657"/>
    </source>
</evidence>
<dbReference type="InterPro" id="IPR058120">
    <property type="entry name" value="MADS7"/>
</dbReference>
<accession>Q0RMF9</accession>
<reference evidence="1 2" key="1">
    <citation type="journal article" date="2007" name="Genome Res.">
        <title>Genome characteristics of facultatively symbiotic Frankia sp. strains reflect host range and host plant biogeography.</title>
        <authorList>
            <person name="Normand P."/>
            <person name="Lapierre P."/>
            <person name="Tisa L.S."/>
            <person name="Gogarten J.P."/>
            <person name="Alloisio N."/>
            <person name="Bagnarol E."/>
            <person name="Bassi C.A."/>
            <person name="Berry A.M."/>
            <person name="Bickhart D.M."/>
            <person name="Choisne N."/>
            <person name="Couloux A."/>
            <person name="Cournoyer B."/>
            <person name="Cruveiller S."/>
            <person name="Daubin V."/>
            <person name="Demange N."/>
            <person name="Francino M.P."/>
            <person name="Goltsman E."/>
            <person name="Huang Y."/>
            <person name="Kopp O.R."/>
            <person name="Labarre L."/>
            <person name="Lapidus A."/>
            <person name="Lavire C."/>
            <person name="Marechal J."/>
            <person name="Martinez M."/>
            <person name="Mastronunzio J.E."/>
            <person name="Mullin B.C."/>
            <person name="Niemann J."/>
            <person name="Pujic P."/>
            <person name="Rawnsley T."/>
            <person name="Rouy Z."/>
            <person name="Schenowitz C."/>
            <person name="Sellstedt A."/>
            <person name="Tavares F."/>
            <person name="Tomkins J.P."/>
            <person name="Vallenet D."/>
            <person name="Valverde C."/>
            <person name="Wall L.G."/>
            <person name="Wang Y."/>
            <person name="Medigue C."/>
            <person name="Benson D.R."/>
        </authorList>
    </citation>
    <scope>NUCLEOTIDE SEQUENCE [LARGE SCALE GENOMIC DNA]</scope>
    <source>
        <strain evidence="2">DSM 45986 / CECT 9034 / ACN14a</strain>
    </source>
</reference>
<dbReference type="HOGENOM" id="CLU_496789_0_0_11"/>
<dbReference type="Proteomes" id="UP000000657">
    <property type="component" value="Chromosome"/>
</dbReference>
<gene>
    <name evidence="1" type="ordered locus">FRAAL2646</name>
</gene>
<organism evidence="1 2">
    <name type="scientific">Frankia alni (strain DSM 45986 / CECT 9034 / ACN14a)</name>
    <dbReference type="NCBI Taxonomy" id="326424"/>
    <lineage>
        <taxon>Bacteria</taxon>
        <taxon>Bacillati</taxon>
        <taxon>Actinomycetota</taxon>
        <taxon>Actinomycetes</taxon>
        <taxon>Frankiales</taxon>
        <taxon>Frankiaceae</taxon>
        <taxon>Frankia</taxon>
    </lineage>
</organism>
<dbReference type="EMBL" id="CT573213">
    <property type="protein sequence ID" value="CAJ61292.1"/>
    <property type="molecule type" value="Genomic_DNA"/>
</dbReference>
<keyword evidence="2" id="KW-1185">Reference proteome</keyword>
<dbReference type="KEGG" id="fal:FRAAL2646"/>
<dbReference type="eggNOG" id="ENOG502ZADC">
    <property type="taxonomic scope" value="Bacteria"/>
</dbReference>